<name>A0A382DUM7_9ZZZZ</name>
<dbReference type="InterPro" id="IPR036465">
    <property type="entry name" value="vWFA_dom_sf"/>
</dbReference>
<organism evidence="2">
    <name type="scientific">marine metagenome</name>
    <dbReference type="NCBI Taxonomy" id="408172"/>
    <lineage>
        <taxon>unclassified sequences</taxon>
        <taxon>metagenomes</taxon>
        <taxon>ecological metagenomes</taxon>
    </lineage>
</organism>
<dbReference type="AlphaFoldDB" id="A0A382DUM7"/>
<gene>
    <name evidence="2" type="ORF">METZ01_LOCUS195004</name>
</gene>
<feature type="domain" description="VWFA" evidence="1">
    <location>
        <begin position="45"/>
        <end position="194"/>
    </location>
</feature>
<proteinExistence type="predicted"/>
<dbReference type="EMBL" id="UINC01041206">
    <property type="protein sequence ID" value="SVB42150.1"/>
    <property type="molecule type" value="Genomic_DNA"/>
</dbReference>
<accession>A0A382DUM7</accession>
<dbReference type="Gene3D" id="3.40.50.410">
    <property type="entry name" value="von Willebrand factor, type A domain"/>
    <property type="match status" value="1"/>
</dbReference>
<reference evidence="2" key="1">
    <citation type="submission" date="2018-05" db="EMBL/GenBank/DDBJ databases">
        <authorList>
            <person name="Lanie J.A."/>
            <person name="Ng W.-L."/>
            <person name="Kazmierczak K.M."/>
            <person name="Andrzejewski T.M."/>
            <person name="Davidsen T.M."/>
            <person name="Wayne K.J."/>
            <person name="Tettelin H."/>
            <person name="Glass J.I."/>
            <person name="Rusch D."/>
            <person name="Podicherti R."/>
            <person name="Tsui H.-C.T."/>
            <person name="Winkler M.E."/>
        </authorList>
    </citation>
    <scope>NUCLEOTIDE SEQUENCE</scope>
</reference>
<dbReference type="InterPro" id="IPR002035">
    <property type="entry name" value="VWF_A"/>
</dbReference>
<dbReference type="SUPFAM" id="SSF53300">
    <property type="entry name" value="vWA-like"/>
    <property type="match status" value="1"/>
</dbReference>
<sequence length="194" mass="21512">MTPAEQTAYLEQLRQQLANAPNGVDVSALAAALDALQNPAEDRTMIWFLLDRSGSMKPLAEDVIGGFNSFISEQAPKPGKARLTAVQFDGQNAFEVIHDAQRVSAIPELTNSTYWARSVTPLYDAIGALIDRADRRIVQRAAAGKPIEDQLVLIFTDGLENASRRYGRAKVFELIRQRQEDNWTFVFMGANQDS</sequence>
<protein>
    <recommendedName>
        <fullName evidence="1">VWFA domain-containing protein</fullName>
    </recommendedName>
</protein>
<feature type="non-terminal residue" evidence="2">
    <location>
        <position position="194"/>
    </location>
</feature>
<evidence type="ECO:0000313" key="2">
    <source>
        <dbReference type="EMBL" id="SVB42150.1"/>
    </source>
</evidence>
<dbReference type="PROSITE" id="PS50234">
    <property type="entry name" value="VWFA"/>
    <property type="match status" value="1"/>
</dbReference>
<evidence type="ECO:0000259" key="1">
    <source>
        <dbReference type="PROSITE" id="PS50234"/>
    </source>
</evidence>